<organism evidence="1 2">
    <name type="scientific">Artomyces pyxidatus</name>
    <dbReference type="NCBI Taxonomy" id="48021"/>
    <lineage>
        <taxon>Eukaryota</taxon>
        <taxon>Fungi</taxon>
        <taxon>Dikarya</taxon>
        <taxon>Basidiomycota</taxon>
        <taxon>Agaricomycotina</taxon>
        <taxon>Agaricomycetes</taxon>
        <taxon>Russulales</taxon>
        <taxon>Auriscalpiaceae</taxon>
        <taxon>Artomyces</taxon>
    </lineage>
</organism>
<protein>
    <submittedName>
        <fullName evidence="1">Uncharacterized protein</fullName>
    </submittedName>
</protein>
<reference evidence="1" key="2">
    <citation type="journal article" date="2022" name="New Phytol.">
        <title>Evolutionary transition to the ectomycorrhizal habit in the genomes of a hyperdiverse lineage of mushroom-forming fungi.</title>
        <authorList>
            <person name="Looney B."/>
            <person name="Miyauchi S."/>
            <person name="Morin E."/>
            <person name="Drula E."/>
            <person name="Courty P.E."/>
            <person name="Kohler A."/>
            <person name="Kuo A."/>
            <person name="LaButti K."/>
            <person name="Pangilinan J."/>
            <person name="Lipzen A."/>
            <person name="Riley R."/>
            <person name="Andreopoulos W."/>
            <person name="He G."/>
            <person name="Johnson J."/>
            <person name="Nolan M."/>
            <person name="Tritt A."/>
            <person name="Barry K.W."/>
            <person name="Grigoriev I.V."/>
            <person name="Nagy L.G."/>
            <person name="Hibbett D."/>
            <person name="Henrissat B."/>
            <person name="Matheny P.B."/>
            <person name="Labbe J."/>
            <person name="Martin F.M."/>
        </authorList>
    </citation>
    <scope>NUCLEOTIDE SEQUENCE</scope>
    <source>
        <strain evidence="1">HHB10654</strain>
    </source>
</reference>
<evidence type="ECO:0000313" key="1">
    <source>
        <dbReference type="EMBL" id="KAI0069040.1"/>
    </source>
</evidence>
<comment type="caution">
    <text evidence="1">The sequence shown here is derived from an EMBL/GenBank/DDBJ whole genome shotgun (WGS) entry which is preliminary data.</text>
</comment>
<accession>A0ACB8TKZ4</accession>
<sequence length="328" mass="36042">MPIELIDGICHHLPHNDLVALARTCSHIHPIAQRLLYRHLDVSSAAHNLTVVVALARKPALARFVRTLSVTIDPATPAFRPFYRALAGALESMTELTTLDLLVDSGASWMLKQCIQRTSFPRLRSFSSSFPFDAHVADFLACAPALERLELDTAPSSNPSPLPRLAPSAIPRLVHFVGSCQAAKVIVPGRPLESIHLHDGDLTEDEVAFLAQSTGHIAVLGAITSELLVPLLQSLARHLPYLAYLRVMAPFHMPSKVPDNAFYEQVATTLTSMPELMDFELSGMHWGSSYQANETGNKRIWQAAPFVAAAIDQREDVFDYSSDVGFVY</sequence>
<proteinExistence type="predicted"/>
<gene>
    <name evidence="1" type="ORF">BV25DRAFT_1834110</name>
</gene>
<reference evidence="1" key="1">
    <citation type="submission" date="2021-03" db="EMBL/GenBank/DDBJ databases">
        <authorList>
            <consortium name="DOE Joint Genome Institute"/>
            <person name="Ahrendt S."/>
            <person name="Looney B.P."/>
            <person name="Miyauchi S."/>
            <person name="Morin E."/>
            <person name="Drula E."/>
            <person name="Courty P.E."/>
            <person name="Chicoki N."/>
            <person name="Fauchery L."/>
            <person name="Kohler A."/>
            <person name="Kuo A."/>
            <person name="Labutti K."/>
            <person name="Pangilinan J."/>
            <person name="Lipzen A."/>
            <person name="Riley R."/>
            <person name="Andreopoulos W."/>
            <person name="He G."/>
            <person name="Johnson J."/>
            <person name="Barry K.W."/>
            <person name="Grigoriev I.V."/>
            <person name="Nagy L."/>
            <person name="Hibbett D."/>
            <person name="Henrissat B."/>
            <person name="Matheny P.B."/>
            <person name="Labbe J."/>
            <person name="Martin F."/>
        </authorList>
    </citation>
    <scope>NUCLEOTIDE SEQUENCE</scope>
    <source>
        <strain evidence="1">HHB10654</strain>
    </source>
</reference>
<evidence type="ECO:0000313" key="2">
    <source>
        <dbReference type="Proteomes" id="UP000814140"/>
    </source>
</evidence>
<dbReference type="EMBL" id="MU277187">
    <property type="protein sequence ID" value="KAI0069040.1"/>
    <property type="molecule type" value="Genomic_DNA"/>
</dbReference>
<name>A0ACB8TKZ4_9AGAM</name>
<dbReference type="Proteomes" id="UP000814140">
    <property type="component" value="Unassembled WGS sequence"/>
</dbReference>
<keyword evidence="2" id="KW-1185">Reference proteome</keyword>